<dbReference type="RefSeq" id="WP_089851980.1">
    <property type="nucleotide sequence ID" value="NZ_FPAQ01000049.1"/>
</dbReference>
<evidence type="ECO:0000313" key="3">
    <source>
        <dbReference type="Proteomes" id="UP000199594"/>
    </source>
</evidence>
<protein>
    <submittedName>
        <fullName evidence="2">Mor transcription activator family protein</fullName>
    </submittedName>
</protein>
<dbReference type="AlphaFoldDB" id="A0A1I7CKY0"/>
<reference evidence="2 3" key="1">
    <citation type="submission" date="2016-10" db="EMBL/GenBank/DDBJ databases">
        <authorList>
            <person name="de Groot N.N."/>
        </authorList>
    </citation>
    <scope>NUCLEOTIDE SEQUENCE [LARGE SCALE GENOMIC DNA]</scope>
    <source>
        <strain evidence="2 3">CGMCC 1.6493</strain>
    </source>
</reference>
<sequence>MEQSLDEISIADAYLEGVITDDDLLAESGENFGALVVACGEMAARLVDAYGGTRLYVPCRLDPGGQLAQALGEQSAQTLIDLCEREDVGVPRLMSLRRTIRNQKIVALRETGAAPAKLALHFNLTERQIHSIVRQHRIQAKA</sequence>
<organism evidence="2 3">
    <name type="scientific">Halomonas saccharevitans</name>
    <dbReference type="NCBI Taxonomy" id="416872"/>
    <lineage>
        <taxon>Bacteria</taxon>
        <taxon>Pseudomonadati</taxon>
        <taxon>Pseudomonadota</taxon>
        <taxon>Gammaproteobacteria</taxon>
        <taxon>Oceanospirillales</taxon>
        <taxon>Halomonadaceae</taxon>
        <taxon>Halomonas</taxon>
    </lineage>
</organism>
<evidence type="ECO:0000259" key="1">
    <source>
        <dbReference type="Pfam" id="PF08765"/>
    </source>
</evidence>
<dbReference type="Gene3D" id="1.10.10.60">
    <property type="entry name" value="Homeodomain-like"/>
    <property type="match status" value="1"/>
</dbReference>
<feature type="domain" description="Mor transcription activator" evidence="1">
    <location>
        <begin position="66"/>
        <end position="137"/>
    </location>
</feature>
<dbReference type="InterPro" id="IPR014875">
    <property type="entry name" value="Mor_transcription_activator"/>
</dbReference>
<accession>A0A1I7CKY0</accession>
<dbReference type="EMBL" id="FPAQ01000049">
    <property type="protein sequence ID" value="SFU00054.1"/>
    <property type="molecule type" value="Genomic_DNA"/>
</dbReference>
<name>A0A1I7CKY0_9GAMM</name>
<dbReference type="Pfam" id="PF08765">
    <property type="entry name" value="Mor"/>
    <property type="match status" value="1"/>
</dbReference>
<evidence type="ECO:0000313" key="2">
    <source>
        <dbReference type="EMBL" id="SFU00054.1"/>
    </source>
</evidence>
<dbReference type="SUPFAM" id="SSF46689">
    <property type="entry name" value="Homeodomain-like"/>
    <property type="match status" value="1"/>
</dbReference>
<dbReference type="Proteomes" id="UP000199594">
    <property type="component" value="Unassembled WGS sequence"/>
</dbReference>
<dbReference type="InterPro" id="IPR009057">
    <property type="entry name" value="Homeodomain-like_sf"/>
</dbReference>
<proteinExistence type="predicted"/>
<gene>
    <name evidence="2" type="ORF">SAMN04487956_14911</name>
</gene>